<dbReference type="Pfam" id="PF00226">
    <property type="entry name" value="DnaJ"/>
    <property type="match status" value="2"/>
</dbReference>
<evidence type="ECO:0000256" key="2">
    <source>
        <dbReference type="SAM" id="MobiDB-lite"/>
    </source>
</evidence>
<feature type="coiled-coil region" evidence="1">
    <location>
        <begin position="612"/>
        <end position="643"/>
    </location>
</feature>
<dbReference type="CDD" id="cd06257">
    <property type="entry name" value="DnaJ"/>
    <property type="match status" value="2"/>
</dbReference>
<feature type="coiled-coil region" evidence="1">
    <location>
        <begin position="1279"/>
        <end position="1314"/>
    </location>
</feature>
<dbReference type="PANTHER" id="PTHR24074">
    <property type="entry name" value="CO-CHAPERONE PROTEIN DJLA"/>
    <property type="match status" value="1"/>
</dbReference>
<organism evidence="4 5">
    <name type="scientific">Racocetra fulgida</name>
    <dbReference type="NCBI Taxonomy" id="60492"/>
    <lineage>
        <taxon>Eukaryota</taxon>
        <taxon>Fungi</taxon>
        <taxon>Fungi incertae sedis</taxon>
        <taxon>Mucoromycota</taxon>
        <taxon>Glomeromycotina</taxon>
        <taxon>Glomeromycetes</taxon>
        <taxon>Diversisporales</taxon>
        <taxon>Gigasporaceae</taxon>
        <taxon>Racocetra</taxon>
    </lineage>
</organism>
<evidence type="ECO:0000256" key="1">
    <source>
        <dbReference type="SAM" id="Coils"/>
    </source>
</evidence>
<proteinExistence type="predicted"/>
<protein>
    <submittedName>
        <fullName evidence="4">2839_t:CDS:1</fullName>
    </submittedName>
</protein>
<feature type="domain" description="J" evidence="3">
    <location>
        <begin position="1333"/>
        <end position="1407"/>
    </location>
</feature>
<evidence type="ECO:0000313" key="4">
    <source>
        <dbReference type="EMBL" id="CAG8457190.1"/>
    </source>
</evidence>
<dbReference type="InterPro" id="IPR001623">
    <property type="entry name" value="DnaJ_domain"/>
</dbReference>
<feature type="compositionally biased region" description="Basic and acidic residues" evidence="2">
    <location>
        <begin position="532"/>
        <end position="554"/>
    </location>
</feature>
<dbReference type="InterPro" id="IPR032675">
    <property type="entry name" value="LRR_dom_sf"/>
</dbReference>
<comment type="caution">
    <text evidence="4">The sequence shown here is derived from an EMBL/GenBank/DDBJ whole genome shotgun (WGS) entry which is preliminary data.</text>
</comment>
<dbReference type="Gene3D" id="1.10.287.110">
    <property type="entry name" value="DnaJ domain"/>
    <property type="match status" value="2"/>
</dbReference>
<feature type="region of interest" description="Disordered" evidence="2">
    <location>
        <begin position="532"/>
        <end position="556"/>
    </location>
</feature>
<name>A0A9N8VQJ8_9GLOM</name>
<dbReference type="Gene3D" id="6.10.250.370">
    <property type="match status" value="1"/>
</dbReference>
<feature type="coiled-coil region" evidence="1">
    <location>
        <begin position="1542"/>
        <end position="1598"/>
    </location>
</feature>
<dbReference type="Pfam" id="PF13855">
    <property type="entry name" value="LRR_8"/>
    <property type="match status" value="1"/>
</dbReference>
<feature type="coiled-coil region" evidence="1">
    <location>
        <begin position="756"/>
        <end position="1059"/>
    </location>
</feature>
<dbReference type="InterPro" id="IPR001611">
    <property type="entry name" value="Leu-rich_rpt"/>
</dbReference>
<dbReference type="SUPFAM" id="SSF46565">
    <property type="entry name" value="Chaperone J-domain"/>
    <property type="match status" value="2"/>
</dbReference>
<feature type="non-terminal residue" evidence="4">
    <location>
        <position position="1"/>
    </location>
</feature>
<feature type="coiled-coil region" evidence="1">
    <location>
        <begin position="1110"/>
        <end position="1137"/>
    </location>
</feature>
<feature type="compositionally biased region" description="Basic and acidic residues" evidence="2">
    <location>
        <begin position="1868"/>
        <end position="1883"/>
    </location>
</feature>
<feature type="region of interest" description="Disordered" evidence="2">
    <location>
        <begin position="1847"/>
        <end position="1893"/>
    </location>
</feature>
<dbReference type="EMBL" id="CAJVPZ010000207">
    <property type="protein sequence ID" value="CAG8457190.1"/>
    <property type="molecule type" value="Genomic_DNA"/>
</dbReference>
<dbReference type="Proteomes" id="UP000789396">
    <property type="component" value="Unassembled WGS sequence"/>
</dbReference>
<dbReference type="OrthoDB" id="676979at2759"/>
<dbReference type="SMART" id="SM00271">
    <property type="entry name" value="DnaJ"/>
    <property type="match status" value="2"/>
</dbReference>
<feature type="region of interest" description="Disordered" evidence="2">
    <location>
        <begin position="1498"/>
        <end position="1519"/>
    </location>
</feature>
<dbReference type="PROSITE" id="PS50076">
    <property type="entry name" value="DNAJ_2"/>
    <property type="match status" value="2"/>
</dbReference>
<dbReference type="InterPro" id="IPR036869">
    <property type="entry name" value="J_dom_sf"/>
</dbReference>
<dbReference type="Gene3D" id="3.80.10.10">
    <property type="entry name" value="Ribonuclease Inhibitor"/>
    <property type="match status" value="1"/>
</dbReference>
<sequence>GSLDLADFINVEELYCYDNQLTGIKWATSVPSKLRVLHVGNNNFPAQDLSLFSSLAALETLNLGNNNFTGSLRWLEGLINLQALDISDTNIDSGLNYLPKSVKSLFCRVERKVSCQKIKEELENYHLGHDCYDLAAWRKVENLSAMPEENNNKEFYNLGTGLADPEEKFLKLAGNIFHELAQSKREKIDTTLWQKKLREFRQALAEMDQSEEENVFNLTNFRNRFKFDPHDLVSVVEKYILAQEKENSKQSEEKLGSQDILITQIENKLLVQSLMETKKYQDYIDNLQSRLEKKEEEITELEITIVELDKINEKMCQEKEILVTELSKKNEKMIILQEQMKILELKILKNLYKNKITTNMTEKEKNSNNIISEQKESLSFYSTFFTDNIKFKKGDIYQLSTSGSLVQDSSEIVQGISNGSYEFEKSFPSLLIKELWESNQENIEELDLLKKEFEDKKKYVDGINEDLHKSKEETELQNELKNVREKNQQLASSEENVKKLTNQLSDLQKEKIQIENERITPERYMKMLQEKESLKEELKSERKRRQTSDERAEEFVQEGLSDTIETKLQTKKNELQQLKFSANKKLGSEQEGLLKELLDRHEALEVMLFEEVNQKSRSFTNAQKRLQEAKDNLIGKLDDEEIEEICQLQTEIIKLENSQIEGGFEPQDYGLVFFVYNSLGLNAKNSLNNYNLETLKNFYQENLQEQEIIAQTIEDGREDEQEEIARAIDLSLRSPNSLAIEPEETDQSTAELTNRLNYLTAQVVSAEERIQELEESNEELKKSKNEIEEIVRELNLENADWKRQVEELRQENEALTTEIEKLKIEIRQNRLTSSQHQVQIANSNQEIIRLNNQLATSQLNWQNEQQTHRQTKNDLNRAQITIQKLEEQLENLPKQIVVQKEQIDDLQKKLQQKRRELEQGSTLQQKNQATIQDLTNRLNNARKNAEQIIQQLQEQANILTQTKESRPDITEKQELATKNQNLKTQLGEKEQKEFSEITQNQQSIQQLTEKLQTTEQLLNDKTKENQKSQELLRSQAREIELLQQENQELKIKRKNYCQSILQEMLEEQSKLQNISSSKDIMYYLDKQQKLIDKLTSNFGAELNNEQWQMLYQLQKQMNKLQTSLLEVKKENNMVNNKEKAYTTLNLSPEATELEIKKAYRKLFFEYHPERNINSSDKAYELLKPELSIDYKVNFGVSETEIKEFLDEEEALISESQSDKRGEFNNLSYYLDQWKEIERDNLKYGSLQTRVPEKNLEEIKKIYQAGEWENFFSWEEAEEAASAEGQVNKLELEKRDRAEEDLHEHLAALQAAKDVKEISLWSAGLQYTEKDTEKYYDVLGLTEDATPEEIKERYNELSLLYHPDRQIGKTEIEKEQAEEKFKSINNAYGVLEKWKKFFTSQQVIDKEFVKKIELALQGELETNNLRQEELTAYCENWRSYHFFHKKSDSGKAEGAERGKKEGIKPYQAIKYARDYLNIIQLAAANKKLTETSLEDIDKQLSSEENGPKLTPAELNEPNRTQNIYDNYGNYREIITNLTIDFLAEEKKIKSRKLKDKLDKFIERVKDRITDVRKTKSKILTELDQKIKAGNDLVNNLTEDKEIINNFLTDFTGFLAETRTKTSYEGEVEKLIVDENEEALKKEVVVVKVNKEVIKQILNQKESEINILISHLKEYLELEQVTEKLKEEIRDFSDNNESISEEQKRAIIEYLDDLIFQAKNNLEQAQNNIIQTFYYQGSKDYSLAINETNSKEKAENIRAKIVDEVIFYCEHVKEYKREIGNENDHPIYEAVKGSSKKVKEILTGFVALLKQETEMELGKSFTTLLPEQQNLLKISGESNNSARNLTENKRKIKAANPINNQQDTENGEWEMLKSEQETARTEAERLTQATAQQEE</sequence>
<gene>
    <name evidence="4" type="ORF">RFULGI_LOCUS515</name>
</gene>
<feature type="coiled-coil region" evidence="1">
    <location>
        <begin position="277"/>
        <end position="346"/>
    </location>
</feature>
<evidence type="ECO:0000259" key="3">
    <source>
        <dbReference type="PROSITE" id="PS50076"/>
    </source>
</evidence>
<dbReference type="SUPFAM" id="SSF52058">
    <property type="entry name" value="L domain-like"/>
    <property type="match status" value="1"/>
</dbReference>
<feature type="coiled-coil region" evidence="1">
    <location>
        <begin position="1666"/>
        <end position="1726"/>
    </location>
</feature>
<keyword evidence="5" id="KW-1185">Reference proteome</keyword>
<keyword evidence="1" id="KW-0175">Coiled coil</keyword>
<reference evidence="4" key="1">
    <citation type="submission" date="2021-06" db="EMBL/GenBank/DDBJ databases">
        <authorList>
            <person name="Kallberg Y."/>
            <person name="Tangrot J."/>
            <person name="Rosling A."/>
        </authorList>
    </citation>
    <scope>NUCLEOTIDE SEQUENCE</scope>
    <source>
        <strain evidence="4">IN212</strain>
    </source>
</reference>
<dbReference type="InterPro" id="IPR050817">
    <property type="entry name" value="DjlA_DnaK_co-chaperone"/>
</dbReference>
<feature type="domain" description="J" evidence="3">
    <location>
        <begin position="1139"/>
        <end position="1221"/>
    </location>
</feature>
<dbReference type="PRINTS" id="PR00625">
    <property type="entry name" value="JDOMAIN"/>
</dbReference>
<evidence type="ECO:0000313" key="5">
    <source>
        <dbReference type="Proteomes" id="UP000789396"/>
    </source>
</evidence>
<accession>A0A9N8VQJ8</accession>